<keyword evidence="5" id="KW-0547">Nucleotide-binding</keyword>
<feature type="domain" description="DAGKc" evidence="12">
    <location>
        <begin position="1"/>
        <end position="130"/>
    </location>
</feature>
<dbReference type="OrthoDB" id="9786026at2"/>
<dbReference type="Gene3D" id="2.60.200.40">
    <property type="match status" value="1"/>
</dbReference>
<evidence type="ECO:0000256" key="7">
    <source>
        <dbReference type="ARBA" id="ARBA00022840"/>
    </source>
</evidence>
<keyword evidence="14" id="KW-1185">Reference proteome</keyword>
<evidence type="ECO:0000256" key="3">
    <source>
        <dbReference type="ARBA" id="ARBA00022679"/>
    </source>
</evidence>
<evidence type="ECO:0000256" key="9">
    <source>
        <dbReference type="ARBA" id="ARBA00023098"/>
    </source>
</evidence>
<dbReference type="Pfam" id="PF00781">
    <property type="entry name" value="DAGK_cat"/>
    <property type="match status" value="1"/>
</dbReference>
<sequence>MERKYEFIVNPVAGPKDNVAYFKRLKAQLKERGIAFESKKTKRAGHAPKLVKKRLERSDAVIVSVGGDGTFNEAASVLVGTSREMAHIPRGSGNGLARMLNIPSKIEKIPDYLENGVARSIDVGQINNDYFFCTCGFGFDALIAHEFSDSTTRGLWTYVTSVLKKFWRFRGVEAKFVLDGQSYAGKYFVVTFANANQFGNDAFIAPDAVLDDGYLDVIMIRPFPLYYTPVVVAALFRKTIHKLPYVETRKVRTAEIHSVSSPYFHCDGDVYNTDLPVKITVKEKALNLLQPNKR</sequence>
<dbReference type="SUPFAM" id="SSF111331">
    <property type="entry name" value="NAD kinase/diacylglycerol kinase-like"/>
    <property type="match status" value="1"/>
</dbReference>
<keyword evidence="2" id="KW-0444">Lipid biosynthesis</keyword>
<evidence type="ECO:0000256" key="1">
    <source>
        <dbReference type="ARBA" id="ARBA00001946"/>
    </source>
</evidence>
<dbReference type="InterPro" id="IPR045540">
    <property type="entry name" value="YegS/DAGK_C"/>
</dbReference>
<name>A0A419W897_9BACT</name>
<dbReference type="GO" id="GO:0005524">
    <property type="term" value="F:ATP binding"/>
    <property type="evidence" value="ECO:0007669"/>
    <property type="project" value="UniProtKB-KW"/>
</dbReference>
<dbReference type="InterPro" id="IPR001206">
    <property type="entry name" value="Diacylglycerol_kinase_cat_dom"/>
</dbReference>
<dbReference type="GO" id="GO:0005886">
    <property type="term" value="C:plasma membrane"/>
    <property type="evidence" value="ECO:0007669"/>
    <property type="project" value="TreeGrafter"/>
</dbReference>
<dbReference type="Proteomes" id="UP000283387">
    <property type="component" value="Unassembled WGS sequence"/>
</dbReference>
<keyword evidence="4" id="KW-0479">Metal-binding</keyword>
<protein>
    <submittedName>
        <fullName evidence="13">YegS/Rv2252/BmrU family lipid kinase</fullName>
    </submittedName>
</protein>
<dbReference type="InterPro" id="IPR017438">
    <property type="entry name" value="ATP-NAD_kinase_N"/>
</dbReference>
<dbReference type="InterPro" id="IPR050187">
    <property type="entry name" value="Lipid_Phosphate_FormReg"/>
</dbReference>
<keyword evidence="10" id="KW-0594">Phospholipid biosynthesis</keyword>
<evidence type="ECO:0000256" key="4">
    <source>
        <dbReference type="ARBA" id="ARBA00022723"/>
    </source>
</evidence>
<evidence type="ECO:0000313" key="13">
    <source>
        <dbReference type="EMBL" id="RKD91676.1"/>
    </source>
</evidence>
<comment type="caution">
    <text evidence="13">The sequence shown here is derived from an EMBL/GenBank/DDBJ whole genome shotgun (WGS) entry which is preliminary data.</text>
</comment>
<evidence type="ECO:0000313" key="14">
    <source>
        <dbReference type="Proteomes" id="UP000283387"/>
    </source>
</evidence>
<dbReference type="PANTHER" id="PTHR12358:SF106">
    <property type="entry name" value="LIPID KINASE YEGS"/>
    <property type="match status" value="1"/>
</dbReference>
<organism evidence="13 14">
    <name type="scientific">Mangrovibacterium diazotrophicum</name>
    <dbReference type="NCBI Taxonomy" id="1261403"/>
    <lineage>
        <taxon>Bacteria</taxon>
        <taxon>Pseudomonadati</taxon>
        <taxon>Bacteroidota</taxon>
        <taxon>Bacteroidia</taxon>
        <taxon>Marinilabiliales</taxon>
        <taxon>Prolixibacteraceae</taxon>
        <taxon>Mangrovibacterium</taxon>
    </lineage>
</organism>
<evidence type="ECO:0000256" key="8">
    <source>
        <dbReference type="ARBA" id="ARBA00022842"/>
    </source>
</evidence>
<reference evidence="13 14" key="1">
    <citation type="submission" date="2018-09" db="EMBL/GenBank/DDBJ databases">
        <title>Genomic Encyclopedia of Archaeal and Bacterial Type Strains, Phase II (KMG-II): from individual species to whole genera.</title>
        <authorList>
            <person name="Goeker M."/>
        </authorList>
    </citation>
    <scope>NUCLEOTIDE SEQUENCE [LARGE SCALE GENOMIC DNA]</scope>
    <source>
        <strain evidence="13 14">DSM 27148</strain>
    </source>
</reference>
<dbReference type="GO" id="GO:0008654">
    <property type="term" value="P:phospholipid biosynthetic process"/>
    <property type="evidence" value="ECO:0007669"/>
    <property type="project" value="UniProtKB-KW"/>
</dbReference>
<keyword evidence="6 13" id="KW-0418">Kinase</keyword>
<keyword evidence="8" id="KW-0460">Magnesium</keyword>
<evidence type="ECO:0000259" key="12">
    <source>
        <dbReference type="PROSITE" id="PS50146"/>
    </source>
</evidence>
<dbReference type="PANTHER" id="PTHR12358">
    <property type="entry name" value="SPHINGOSINE KINASE"/>
    <property type="match status" value="1"/>
</dbReference>
<accession>A0A419W897</accession>
<dbReference type="NCBIfam" id="TIGR00147">
    <property type="entry name" value="YegS/Rv2252/BmrU family lipid kinase"/>
    <property type="match status" value="1"/>
</dbReference>
<comment type="cofactor">
    <cofactor evidence="1">
        <name>Mg(2+)</name>
        <dbReference type="ChEBI" id="CHEBI:18420"/>
    </cofactor>
</comment>
<dbReference type="GO" id="GO:0046872">
    <property type="term" value="F:metal ion binding"/>
    <property type="evidence" value="ECO:0007669"/>
    <property type="project" value="UniProtKB-KW"/>
</dbReference>
<dbReference type="Gene3D" id="3.40.50.10330">
    <property type="entry name" value="Probable inorganic polyphosphate/atp-NAD kinase, domain 1"/>
    <property type="match status" value="1"/>
</dbReference>
<dbReference type="SMART" id="SM00046">
    <property type="entry name" value="DAGKc"/>
    <property type="match status" value="1"/>
</dbReference>
<dbReference type="InterPro" id="IPR005218">
    <property type="entry name" value="Diacylglycerol/lipid_kinase"/>
</dbReference>
<dbReference type="InterPro" id="IPR016064">
    <property type="entry name" value="NAD/diacylglycerol_kinase_sf"/>
</dbReference>
<evidence type="ECO:0000256" key="10">
    <source>
        <dbReference type="ARBA" id="ARBA00023209"/>
    </source>
</evidence>
<dbReference type="GO" id="GO:0016301">
    <property type="term" value="F:kinase activity"/>
    <property type="evidence" value="ECO:0007669"/>
    <property type="project" value="UniProtKB-KW"/>
</dbReference>
<gene>
    <name evidence="13" type="ORF">BC643_2038</name>
</gene>
<evidence type="ECO:0000256" key="2">
    <source>
        <dbReference type="ARBA" id="ARBA00022516"/>
    </source>
</evidence>
<keyword evidence="9" id="KW-0443">Lipid metabolism</keyword>
<keyword evidence="11" id="KW-1208">Phospholipid metabolism</keyword>
<dbReference type="PROSITE" id="PS50146">
    <property type="entry name" value="DAGK"/>
    <property type="match status" value="1"/>
</dbReference>
<evidence type="ECO:0000256" key="5">
    <source>
        <dbReference type="ARBA" id="ARBA00022741"/>
    </source>
</evidence>
<keyword evidence="7" id="KW-0067">ATP-binding</keyword>
<dbReference type="RefSeq" id="WP_120272955.1">
    <property type="nucleotide sequence ID" value="NZ_RAPN01000001.1"/>
</dbReference>
<evidence type="ECO:0000256" key="6">
    <source>
        <dbReference type="ARBA" id="ARBA00022777"/>
    </source>
</evidence>
<dbReference type="AlphaFoldDB" id="A0A419W897"/>
<evidence type="ECO:0000256" key="11">
    <source>
        <dbReference type="ARBA" id="ARBA00023264"/>
    </source>
</evidence>
<keyword evidence="3" id="KW-0808">Transferase</keyword>
<proteinExistence type="predicted"/>
<dbReference type="Pfam" id="PF19279">
    <property type="entry name" value="YegS_C"/>
    <property type="match status" value="1"/>
</dbReference>
<dbReference type="EMBL" id="RAPN01000001">
    <property type="protein sequence ID" value="RKD91676.1"/>
    <property type="molecule type" value="Genomic_DNA"/>
</dbReference>